<evidence type="ECO:0000256" key="1">
    <source>
        <dbReference type="SAM" id="Phobius"/>
    </source>
</evidence>
<evidence type="ECO:0008006" key="4">
    <source>
        <dbReference type="Google" id="ProtNLM"/>
    </source>
</evidence>
<accession>A0ABW1RP75</accession>
<reference evidence="3" key="1">
    <citation type="journal article" date="2019" name="Int. J. Syst. Evol. Microbiol.">
        <title>The Global Catalogue of Microorganisms (GCM) 10K type strain sequencing project: providing services to taxonomists for standard genome sequencing and annotation.</title>
        <authorList>
            <consortium name="The Broad Institute Genomics Platform"/>
            <consortium name="The Broad Institute Genome Sequencing Center for Infectious Disease"/>
            <person name="Wu L."/>
            <person name="Ma J."/>
        </authorList>
    </citation>
    <scope>NUCLEOTIDE SEQUENCE [LARGE SCALE GENOMIC DNA]</scope>
    <source>
        <strain evidence="3">CCM 8927</strain>
    </source>
</reference>
<dbReference type="EMBL" id="JBHSSF010000019">
    <property type="protein sequence ID" value="MFC6176808.1"/>
    <property type="molecule type" value="Genomic_DNA"/>
</dbReference>
<keyword evidence="1" id="KW-0812">Transmembrane</keyword>
<dbReference type="Proteomes" id="UP001596288">
    <property type="component" value="Unassembled WGS sequence"/>
</dbReference>
<keyword evidence="1" id="KW-0472">Membrane</keyword>
<evidence type="ECO:0000313" key="2">
    <source>
        <dbReference type="EMBL" id="MFC6176808.1"/>
    </source>
</evidence>
<feature type="transmembrane region" description="Helical" evidence="1">
    <location>
        <begin position="142"/>
        <end position="170"/>
    </location>
</feature>
<feature type="transmembrane region" description="Helical" evidence="1">
    <location>
        <begin position="227"/>
        <end position="249"/>
    </location>
</feature>
<gene>
    <name evidence="2" type="ORF">ACFQAV_08135</name>
</gene>
<feature type="transmembrane region" description="Helical" evidence="1">
    <location>
        <begin position="94"/>
        <end position="122"/>
    </location>
</feature>
<keyword evidence="3" id="KW-1185">Reference proteome</keyword>
<feature type="transmembrane region" description="Helical" evidence="1">
    <location>
        <begin position="182"/>
        <end position="207"/>
    </location>
</feature>
<evidence type="ECO:0000313" key="3">
    <source>
        <dbReference type="Proteomes" id="UP001596288"/>
    </source>
</evidence>
<proteinExistence type="predicted"/>
<organism evidence="2 3">
    <name type="scientific">Companilactobacillus huachuanensis</name>
    <dbReference type="NCBI Taxonomy" id="2559914"/>
    <lineage>
        <taxon>Bacteria</taxon>
        <taxon>Bacillati</taxon>
        <taxon>Bacillota</taxon>
        <taxon>Bacilli</taxon>
        <taxon>Lactobacillales</taxon>
        <taxon>Lactobacillaceae</taxon>
        <taxon>Companilactobacillus</taxon>
    </lineage>
</organism>
<feature type="transmembrane region" description="Helical" evidence="1">
    <location>
        <begin position="21"/>
        <end position="39"/>
    </location>
</feature>
<dbReference type="RefSeq" id="WP_137610170.1">
    <property type="nucleotide sequence ID" value="NZ_BJDF01000001.1"/>
</dbReference>
<protein>
    <recommendedName>
        <fullName evidence="4">ABC transporter permease</fullName>
    </recommendedName>
</protein>
<sequence length="257" mass="29170">MTEFMGLTRNLISDKWRMMNWIIIVDLIFLVVIDVLRIFTGGWDGQIIPSYFFATFVFSMSMANFVGFILLARNNERVFTSNNYRLIPTSDTKLYFSNILTTFAAFIYLQILEVVTGTILYFISGQSDFDLTSGQPTGSMGIVLLVLLLLVLTIILVWSGITAVHFVINWISGFLPFARQKFVNFILYLVVAVIGIMIFNFTTGKVFSGIYSSSQGITTLGQFTNVIWISIGITAIWIAIFTALNIYLLKRWTETIR</sequence>
<feature type="transmembrane region" description="Helical" evidence="1">
    <location>
        <begin position="51"/>
        <end position="73"/>
    </location>
</feature>
<comment type="caution">
    <text evidence="2">The sequence shown here is derived from an EMBL/GenBank/DDBJ whole genome shotgun (WGS) entry which is preliminary data.</text>
</comment>
<name>A0ABW1RP75_9LACO</name>
<keyword evidence="1" id="KW-1133">Transmembrane helix</keyword>